<accession>A0A1B6FKQ3</accession>
<feature type="compositionally biased region" description="Low complexity" evidence="1">
    <location>
        <begin position="28"/>
        <end position="39"/>
    </location>
</feature>
<feature type="region of interest" description="Disordered" evidence="1">
    <location>
        <begin position="21"/>
        <end position="40"/>
    </location>
</feature>
<reference evidence="2" key="1">
    <citation type="submission" date="2015-11" db="EMBL/GenBank/DDBJ databases">
        <title>De novo transcriptome assembly of four potential Pierce s Disease insect vectors from Arizona vineyards.</title>
        <authorList>
            <person name="Tassone E.E."/>
        </authorList>
    </citation>
    <scope>NUCLEOTIDE SEQUENCE</scope>
</reference>
<proteinExistence type="predicted"/>
<evidence type="ECO:0000256" key="1">
    <source>
        <dbReference type="SAM" id="MobiDB-lite"/>
    </source>
</evidence>
<gene>
    <name evidence="2" type="ORF">g.7413</name>
</gene>
<organism evidence="2">
    <name type="scientific">Cuerna arida</name>
    <dbReference type="NCBI Taxonomy" id="1464854"/>
    <lineage>
        <taxon>Eukaryota</taxon>
        <taxon>Metazoa</taxon>
        <taxon>Ecdysozoa</taxon>
        <taxon>Arthropoda</taxon>
        <taxon>Hexapoda</taxon>
        <taxon>Insecta</taxon>
        <taxon>Pterygota</taxon>
        <taxon>Neoptera</taxon>
        <taxon>Paraneoptera</taxon>
        <taxon>Hemiptera</taxon>
        <taxon>Auchenorrhyncha</taxon>
        <taxon>Membracoidea</taxon>
        <taxon>Cicadellidae</taxon>
        <taxon>Cicadellinae</taxon>
        <taxon>Proconiini</taxon>
        <taxon>Cuerna</taxon>
    </lineage>
</organism>
<sequence>MGDIYVEAYITIINYVNCGSARSNEGQSSVDISPSSKVSNDAQSQGLQLLFNNMRRIPEMQFTLTSTDVGASYNHFLVLYSVLIMKLLTEAFHPTKSKTNKKI</sequence>
<dbReference type="EMBL" id="GECZ01019009">
    <property type="protein sequence ID" value="JAS50760.1"/>
    <property type="molecule type" value="Transcribed_RNA"/>
</dbReference>
<dbReference type="AlphaFoldDB" id="A0A1B6FKQ3"/>
<protein>
    <submittedName>
        <fullName evidence="2">Uncharacterized protein</fullName>
    </submittedName>
</protein>
<evidence type="ECO:0000313" key="2">
    <source>
        <dbReference type="EMBL" id="JAS50760.1"/>
    </source>
</evidence>
<name>A0A1B6FKQ3_9HEMI</name>